<sequence>MKFIDIFAGIGGFRSGMELAGHECVGYIEFDKFARKSYEAIHATAGEFTAWDINDVNADEVPESDVWCFGFPCQDISLAGNKKGFSGEKSSLFFSVTGLLRKKQEKNRPKYLFIENVKNLLSINKGRDFARLLIELDEIGYDVQWRVIDSKHYVAQHRERVYIVANLRSKSGWEVLSIGSVARQVNQASLKQIGNVGKVPKILVRQATKAGFAEVSPGDSVNVSQPNSKTRRGRVGHKIANTLTTQSEQAVLLDDYRLRLLTPKECWRLQGFTDEQFDKAEKVNSNSQLYKQAGNSVTVPVIAELAKLFV</sequence>
<dbReference type="PANTHER" id="PTHR46098:SF1">
    <property type="entry name" value="TRNA (CYTOSINE(38)-C(5))-METHYLTRANSFERASE"/>
    <property type="match status" value="1"/>
</dbReference>
<dbReference type="Proteomes" id="UP001314261">
    <property type="component" value="Unassembled WGS sequence"/>
</dbReference>
<dbReference type="GO" id="GO:0003886">
    <property type="term" value="F:DNA (cytosine-5-)-methyltransferase activity"/>
    <property type="evidence" value="ECO:0007669"/>
    <property type="project" value="UniProtKB-EC"/>
</dbReference>
<evidence type="ECO:0000256" key="3">
    <source>
        <dbReference type="ARBA" id="ARBA00022679"/>
    </source>
</evidence>
<dbReference type="RefSeq" id="WP_338346354.1">
    <property type="nucleotide sequence ID" value="NZ_CAUZLR010000009.1"/>
</dbReference>
<name>A0ABN9YWX2_9LACO</name>
<dbReference type="Gene3D" id="3.90.120.10">
    <property type="entry name" value="DNA Methylase, subunit A, domain 2"/>
    <property type="match status" value="1"/>
</dbReference>
<evidence type="ECO:0000256" key="6">
    <source>
        <dbReference type="PROSITE-ProRule" id="PRU01016"/>
    </source>
</evidence>
<dbReference type="NCBIfam" id="TIGR00675">
    <property type="entry name" value="dcm"/>
    <property type="match status" value="1"/>
</dbReference>
<evidence type="ECO:0000256" key="1">
    <source>
        <dbReference type="ARBA" id="ARBA00011975"/>
    </source>
</evidence>
<dbReference type="EC" id="2.1.1.37" evidence="1"/>
<dbReference type="GO" id="GO:0032259">
    <property type="term" value="P:methylation"/>
    <property type="evidence" value="ECO:0007669"/>
    <property type="project" value="UniProtKB-KW"/>
</dbReference>
<keyword evidence="3 6" id="KW-0808">Transferase</keyword>
<keyword evidence="2 6" id="KW-0489">Methyltransferase</keyword>
<evidence type="ECO:0000313" key="8">
    <source>
        <dbReference type="EMBL" id="CAK1251063.1"/>
    </source>
</evidence>
<dbReference type="PRINTS" id="PR00105">
    <property type="entry name" value="C5METTRFRASE"/>
</dbReference>
<evidence type="ECO:0000256" key="4">
    <source>
        <dbReference type="ARBA" id="ARBA00022691"/>
    </source>
</evidence>
<proteinExistence type="inferred from homology"/>
<dbReference type="SUPFAM" id="SSF53335">
    <property type="entry name" value="S-adenosyl-L-methionine-dependent methyltransferases"/>
    <property type="match status" value="1"/>
</dbReference>
<dbReference type="PANTHER" id="PTHR46098">
    <property type="entry name" value="TRNA (CYTOSINE(38)-C(5))-METHYLTRANSFERASE"/>
    <property type="match status" value="1"/>
</dbReference>
<organism evidence="8 9">
    <name type="scientific">Fructobacillus fructosus</name>
    <dbReference type="NCBI Taxonomy" id="1631"/>
    <lineage>
        <taxon>Bacteria</taxon>
        <taxon>Bacillati</taxon>
        <taxon>Bacillota</taxon>
        <taxon>Bacilli</taxon>
        <taxon>Lactobacillales</taxon>
        <taxon>Lactobacillaceae</taxon>
        <taxon>Fructobacillus</taxon>
    </lineage>
</organism>
<dbReference type="Gene3D" id="3.40.50.150">
    <property type="entry name" value="Vaccinia Virus protein VP39"/>
    <property type="match status" value="1"/>
</dbReference>
<keyword evidence="4 6" id="KW-0949">S-adenosyl-L-methionine</keyword>
<reference evidence="8 9" key="1">
    <citation type="submission" date="2023-10" db="EMBL/GenBank/DDBJ databases">
        <authorList>
            <person name="Botero Cardona J."/>
        </authorList>
    </citation>
    <scope>NUCLEOTIDE SEQUENCE [LARGE SCALE GENOMIC DNA]</scope>
    <source>
        <strain evidence="8 9">R-54839</strain>
    </source>
</reference>
<evidence type="ECO:0000256" key="7">
    <source>
        <dbReference type="RuleBase" id="RU000416"/>
    </source>
</evidence>
<dbReference type="EMBL" id="CAUZLR010000009">
    <property type="protein sequence ID" value="CAK1251063.1"/>
    <property type="molecule type" value="Genomic_DNA"/>
</dbReference>
<dbReference type="Pfam" id="PF00145">
    <property type="entry name" value="DNA_methylase"/>
    <property type="match status" value="1"/>
</dbReference>
<accession>A0ABN9YWX2</accession>
<dbReference type="PROSITE" id="PS51679">
    <property type="entry name" value="SAM_MT_C5"/>
    <property type="match status" value="1"/>
</dbReference>
<evidence type="ECO:0000256" key="2">
    <source>
        <dbReference type="ARBA" id="ARBA00022603"/>
    </source>
</evidence>
<comment type="caution">
    <text evidence="8">The sequence shown here is derived from an EMBL/GenBank/DDBJ whole genome shotgun (WGS) entry which is preliminary data.</text>
</comment>
<dbReference type="InterPro" id="IPR029063">
    <property type="entry name" value="SAM-dependent_MTases_sf"/>
</dbReference>
<dbReference type="InterPro" id="IPR001525">
    <property type="entry name" value="C5_MeTfrase"/>
</dbReference>
<feature type="active site" evidence="6">
    <location>
        <position position="73"/>
    </location>
</feature>
<dbReference type="InterPro" id="IPR050750">
    <property type="entry name" value="C5-MTase"/>
</dbReference>
<gene>
    <name evidence="8" type="ORF">R54839_PPFHFPJH_01367</name>
</gene>
<keyword evidence="5" id="KW-0680">Restriction system</keyword>
<keyword evidence="9" id="KW-1185">Reference proteome</keyword>
<evidence type="ECO:0000256" key="5">
    <source>
        <dbReference type="ARBA" id="ARBA00022747"/>
    </source>
</evidence>
<comment type="similarity">
    <text evidence="6 7">Belongs to the class I-like SAM-binding methyltransferase superfamily. C5-methyltransferase family.</text>
</comment>
<evidence type="ECO:0000313" key="9">
    <source>
        <dbReference type="Proteomes" id="UP001314261"/>
    </source>
</evidence>
<protein>
    <recommendedName>
        <fullName evidence="1">DNA (cytosine-5-)-methyltransferase</fullName>
        <ecNumber evidence="1">2.1.1.37</ecNumber>
    </recommendedName>
</protein>